<organism evidence="1">
    <name type="scientific">marine sediment metagenome</name>
    <dbReference type="NCBI Taxonomy" id="412755"/>
    <lineage>
        <taxon>unclassified sequences</taxon>
        <taxon>metagenomes</taxon>
        <taxon>ecological metagenomes</taxon>
    </lineage>
</organism>
<protein>
    <submittedName>
        <fullName evidence="1">Uncharacterized protein</fullName>
    </submittedName>
</protein>
<name>X1JEZ6_9ZZZZ</name>
<evidence type="ECO:0000313" key="1">
    <source>
        <dbReference type="EMBL" id="GAH80080.1"/>
    </source>
</evidence>
<comment type="caution">
    <text evidence="1">The sequence shown here is derived from an EMBL/GenBank/DDBJ whole genome shotgun (WGS) entry which is preliminary data.</text>
</comment>
<dbReference type="EMBL" id="BARU01039345">
    <property type="protein sequence ID" value="GAH80080.1"/>
    <property type="molecule type" value="Genomic_DNA"/>
</dbReference>
<dbReference type="AlphaFoldDB" id="X1JEZ6"/>
<accession>X1JEZ6</accession>
<proteinExistence type="predicted"/>
<reference evidence="1" key="1">
    <citation type="journal article" date="2014" name="Front. Microbiol.">
        <title>High frequency of phylogenetically diverse reductive dehalogenase-homologous genes in deep subseafloor sedimentary metagenomes.</title>
        <authorList>
            <person name="Kawai M."/>
            <person name="Futagami T."/>
            <person name="Toyoda A."/>
            <person name="Takaki Y."/>
            <person name="Nishi S."/>
            <person name="Hori S."/>
            <person name="Arai W."/>
            <person name="Tsubouchi T."/>
            <person name="Morono Y."/>
            <person name="Uchiyama I."/>
            <person name="Ito T."/>
            <person name="Fujiyama A."/>
            <person name="Inagaki F."/>
            <person name="Takami H."/>
        </authorList>
    </citation>
    <scope>NUCLEOTIDE SEQUENCE</scope>
    <source>
        <strain evidence="1">Expedition CK06-06</strain>
    </source>
</reference>
<gene>
    <name evidence="1" type="ORF">S03H2_60995</name>
</gene>
<sequence length="94" mass="10870">MKENRNIQIIIRPVENRKGEHIAYYEAEFLQATFSVYLKGNIFGALALHSFADMIHKTYGKNYRSGEIDFKVSDEAMRFQNKALLDVLSFKHAA</sequence>